<dbReference type="EMBL" id="CP143813">
    <property type="protein sequence ID" value="WVO23431.1"/>
    <property type="molecule type" value="Genomic_DNA"/>
</dbReference>
<feature type="transmembrane region" description="Helical" evidence="5">
    <location>
        <begin position="423"/>
        <end position="446"/>
    </location>
</feature>
<dbReference type="InterPro" id="IPR036259">
    <property type="entry name" value="MFS_trans_sf"/>
</dbReference>
<sequence length="569" mass="62601">MIIPAEAEVASPPIFNEDEEVVLEEEDIEQPDLHRIATHLHDPSPTATLSNEQARVTTSHDLEKGEGRIVVDFAEGQHEDPREWSNGRKWFVTLATSLLCLTVALGSAMPTGDLPGAAETLHVSDEAIYLTIALFVVGFGVGPLLFAPLSEVIGRKSVYCISIFFYFIFTLPSCLAPNIATMLAGRMIAGIASSAPMTNVGGTIADIWAVEERGIPMALFSGMIFMGPCLGPLFGGWIALKTGQWRWIYWVLFIFVGVVFAFTLIMPETLAPVLLRRKAKKLNKEHHTDTYVSKHDLHHIPLSTTLKTAMVRPFILMFMEPIILFMSFYLSFVYALLYATFFAFPIAFEEIRGWNMGITGVSFVSIIIGITAALLCMPFQEKIYKKACRNGQVPEARLYPMLLGCFILPMALFILAFTSYPGIHWIGPCVAGVLFGFSMVIIYISANSYIVDSYASFAASAIAAKTLMRSLIGASVPLWITQLFHNLGFQYAGLFLALVSCLILPIPWVFFLKGASFSPGPRRLSASSLIYILYGTQFQLALEDKCRGGEGCKVATDGKDSLAADDLLD</sequence>
<dbReference type="RefSeq" id="XP_064722670.1">
    <property type="nucleotide sequence ID" value="XM_064866598.1"/>
</dbReference>
<comment type="subcellular location">
    <subcellularLocation>
        <location evidence="1">Membrane</location>
        <topology evidence="1">Multi-pass membrane protein</topology>
    </subcellularLocation>
</comment>
<protein>
    <recommendedName>
        <fullName evidence="6">Major facilitator superfamily (MFS) profile domain-containing protein</fullName>
    </recommendedName>
</protein>
<dbReference type="PROSITE" id="PS50850">
    <property type="entry name" value="MFS"/>
    <property type="match status" value="1"/>
</dbReference>
<evidence type="ECO:0000313" key="8">
    <source>
        <dbReference type="Proteomes" id="UP001432216"/>
    </source>
</evidence>
<keyword evidence="4 5" id="KW-0472">Membrane</keyword>
<organism evidence="7 8">
    <name type="scientific">Cryptococcus decagattii</name>
    <dbReference type="NCBI Taxonomy" id="1859122"/>
    <lineage>
        <taxon>Eukaryota</taxon>
        <taxon>Fungi</taxon>
        <taxon>Dikarya</taxon>
        <taxon>Basidiomycota</taxon>
        <taxon>Agaricomycotina</taxon>
        <taxon>Tremellomycetes</taxon>
        <taxon>Tremellales</taxon>
        <taxon>Cryptococcaceae</taxon>
        <taxon>Cryptococcus</taxon>
        <taxon>Cryptococcus gattii species complex</taxon>
    </lineage>
</organism>
<evidence type="ECO:0000313" key="7">
    <source>
        <dbReference type="EMBL" id="WVO23431.1"/>
    </source>
</evidence>
<feature type="transmembrane region" description="Helical" evidence="5">
    <location>
        <begin position="247"/>
        <end position="275"/>
    </location>
</feature>
<feature type="transmembrane region" description="Helical" evidence="5">
    <location>
        <begin position="491"/>
        <end position="512"/>
    </location>
</feature>
<gene>
    <name evidence="7" type="ORF">IAS62_004784</name>
</gene>
<reference evidence="7 8" key="1">
    <citation type="submission" date="2024-01" db="EMBL/GenBank/DDBJ databases">
        <title>Comparative genomics of Cryptococcus and Kwoniella reveals pathogenesis evolution and contrasting modes of karyotype evolution via chromosome fusion or intercentromeric recombination.</title>
        <authorList>
            <person name="Coelho M.A."/>
            <person name="David-Palma M."/>
            <person name="Shea T."/>
            <person name="Bowers K."/>
            <person name="McGinley-Smith S."/>
            <person name="Mohammad A.W."/>
            <person name="Gnirke A."/>
            <person name="Yurkov A.M."/>
            <person name="Nowrousian M."/>
            <person name="Sun S."/>
            <person name="Cuomo C.A."/>
            <person name="Heitman J."/>
        </authorList>
    </citation>
    <scope>NUCLEOTIDE SEQUENCE [LARGE SCALE GENOMIC DNA]</scope>
    <source>
        <strain evidence="7 8">7685027</strain>
    </source>
</reference>
<feature type="transmembrane region" description="Helical" evidence="5">
    <location>
        <begin position="398"/>
        <end position="417"/>
    </location>
</feature>
<name>A0ABZ2B1V4_9TREE</name>
<dbReference type="Pfam" id="PF07690">
    <property type="entry name" value="MFS_1"/>
    <property type="match status" value="1"/>
</dbReference>
<feature type="transmembrane region" description="Helical" evidence="5">
    <location>
        <begin position="187"/>
        <end position="210"/>
    </location>
</feature>
<feature type="transmembrane region" description="Helical" evidence="5">
    <location>
        <begin position="128"/>
        <end position="146"/>
    </location>
</feature>
<dbReference type="SUPFAM" id="SSF103473">
    <property type="entry name" value="MFS general substrate transporter"/>
    <property type="match status" value="1"/>
</dbReference>
<dbReference type="PANTHER" id="PTHR23502">
    <property type="entry name" value="MAJOR FACILITATOR SUPERFAMILY"/>
    <property type="match status" value="1"/>
</dbReference>
<evidence type="ECO:0000259" key="6">
    <source>
        <dbReference type="PROSITE" id="PS50850"/>
    </source>
</evidence>
<dbReference type="Gene3D" id="1.20.1250.20">
    <property type="entry name" value="MFS general substrate transporter like domains"/>
    <property type="match status" value="1"/>
</dbReference>
<evidence type="ECO:0000256" key="4">
    <source>
        <dbReference type="ARBA" id="ARBA00023136"/>
    </source>
</evidence>
<accession>A0ABZ2B1V4</accession>
<proteinExistence type="predicted"/>
<feature type="transmembrane region" description="Helical" evidence="5">
    <location>
        <begin position="158"/>
        <end position="181"/>
    </location>
</feature>
<dbReference type="InterPro" id="IPR011701">
    <property type="entry name" value="MFS"/>
</dbReference>
<dbReference type="Proteomes" id="UP001432216">
    <property type="component" value="Chromosome 8"/>
</dbReference>
<evidence type="ECO:0000256" key="1">
    <source>
        <dbReference type="ARBA" id="ARBA00004141"/>
    </source>
</evidence>
<dbReference type="GeneID" id="89991555"/>
<keyword evidence="8" id="KW-1185">Reference proteome</keyword>
<evidence type="ECO:0000256" key="2">
    <source>
        <dbReference type="ARBA" id="ARBA00022692"/>
    </source>
</evidence>
<feature type="transmembrane region" description="Helical" evidence="5">
    <location>
        <begin position="90"/>
        <end position="108"/>
    </location>
</feature>
<evidence type="ECO:0000256" key="5">
    <source>
        <dbReference type="SAM" id="Phobius"/>
    </source>
</evidence>
<feature type="transmembrane region" description="Helical" evidence="5">
    <location>
        <begin position="217"/>
        <end position="235"/>
    </location>
</feature>
<dbReference type="PANTHER" id="PTHR23502:SF48">
    <property type="entry name" value="MULTIDRUG TRANSPORTER, PUTATIVE (AFU_ORTHOLOGUE AFUA_5G02700)-RELATED"/>
    <property type="match status" value="1"/>
</dbReference>
<feature type="transmembrane region" description="Helical" evidence="5">
    <location>
        <begin position="467"/>
        <end position="485"/>
    </location>
</feature>
<dbReference type="InterPro" id="IPR020846">
    <property type="entry name" value="MFS_dom"/>
</dbReference>
<keyword evidence="2 5" id="KW-0812">Transmembrane</keyword>
<evidence type="ECO:0000256" key="3">
    <source>
        <dbReference type="ARBA" id="ARBA00022989"/>
    </source>
</evidence>
<feature type="domain" description="Major facilitator superfamily (MFS) profile" evidence="6">
    <location>
        <begin position="92"/>
        <end position="517"/>
    </location>
</feature>
<feature type="transmembrane region" description="Helical" evidence="5">
    <location>
        <begin position="322"/>
        <end position="348"/>
    </location>
</feature>
<keyword evidence="3 5" id="KW-1133">Transmembrane helix</keyword>
<dbReference type="CDD" id="cd17323">
    <property type="entry name" value="MFS_Tpo1_MDR_like"/>
    <property type="match status" value="1"/>
</dbReference>
<feature type="transmembrane region" description="Helical" evidence="5">
    <location>
        <begin position="354"/>
        <end position="377"/>
    </location>
</feature>